<keyword evidence="2" id="KW-0964">Secreted</keyword>
<dbReference type="InterPro" id="IPR009003">
    <property type="entry name" value="Peptidase_S1_PA"/>
</dbReference>
<evidence type="ECO:0000313" key="13">
    <source>
        <dbReference type="Proteomes" id="UP000069272"/>
    </source>
</evidence>
<evidence type="ECO:0000256" key="1">
    <source>
        <dbReference type="ARBA" id="ARBA00004613"/>
    </source>
</evidence>
<evidence type="ECO:0000259" key="11">
    <source>
        <dbReference type="PROSITE" id="PS50240"/>
    </source>
</evidence>
<dbReference type="AlphaFoldDB" id="A0A182FVC7"/>
<comment type="subcellular location">
    <subcellularLocation>
        <location evidence="1">Secreted</location>
    </subcellularLocation>
</comment>
<evidence type="ECO:0000256" key="10">
    <source>
        <dbReference type="SAM" id="SignalP"/>
    </source>
</evidence>
<dbReference type="InterPro" id="IPR001254">
    <property type="entry name" value="Trypsin_dom"/>
</dbReference>
<evidence type="ECO:0000256" key="9">
    <source>
        <dbReference type="SAM" id="MobiDB-lite"/>
    </source>
</evidence>
<dbReference type="InterPro" id="IPR051487">
    <property type="entry name" value="Ser/Thr_Proteases_Immune/Dev"/>
</dbReference>
<reference evidence="12" key="2">
    <citation type="submission" date="2022-08" db="UniProtKB">
        <authorList>
            <consortium name="EnsemblMetazoa"/>
        </authorList>
    </citation>
    <scope>IDENTIFICATION</scope>
    <source>
        <strain evidence="12">STECLA/ALBI9_A</strain>
    </source>
</reference>
<feature type="signal peptide" evidence="10">
    <location>
        <begin position="1"/>
        <end position="24"/>
    </location>
</feature>
<feature type="domain" description="Peptidase S1" evidence="11">
    <location>
        <begin position="470"/>
        <end position="719"/>
    </location>
</feature>
<name>A0A182FVC7_ANOAL</name>
<keyword evidence="3" id="KW-0399">Innate immunity</keyword>
<dbReference type="InterPro" id="IPR043504">
    <property type="entry name" value="Peptidase_S1_PA_chymotrypsin"/>
</dbReference>
<dbReference type="GO" id="GO:0004252">
    <property type="term" value="F:serine-type endopeptidase activity"/>
    <property type="evidence" value="ECO:0007669"/>
    <property type="project" value="InterPro"/>
</dbReference>
<keyword evidence="6" id="KW-1015">Disulfide bond</keyword>
<proteinExistence type="inferred from homology"/>
<dbReference type="GO" id="GO:0006508">
    <property type="term" value="P:proteolysis"/>
    <property type="evidence" value="ECO:0007669"/>
    <property type="project" value="InterPro"/>
</dbReference>
<dbReference type="VEuPathDB" id="VectorBase:AALB20_027784"/>
<evidence type="ECO:0000256" key="5">
    <source>
        <dbReference type="ARBA" id="ARBA00022859"/>
    </source>
</evidence>
<evidence type="ECO:0000313" key="12">
    <source>
        <dbReference type="EnsemblMetazoa" id="AALB010512-PA"/>
    </source>
</evidence>
<dbReference type="EnsemblMetazoa" id="AALB010512-RA">
    <property type="protein sequence ID" value="AALB010512-PA"/>
    <property type="gene ID" value="AALB010512"/>
</dbReference>
<organism evidence="12 13">
    <name type="scientific">Anopheles albimanus</name>
    <name type="common">New world malaria mosquito</name>
    <dbReference type="NCBI Taxonomy" id="7167"/>
    <lineage>
        <taxon>Eukaryota</taxon>
        <taxon>Metazoa</taxon>
        <taxon>Ecdysozoa</taxon>
        <taxon>Arthropoda</taxon>
        <taxon>Hexapoda</taxon>
        <taxon>Insecta</taxon>
        <taxon>Pterygota</taxon>
        <taxon>Neoptera</taxon>
        <taxon>Endopterygota</taxon>
        <taxon>Diptera</taxon>
        <taxon>Nematocera</taxon>
        <taxon>Culicoidea</taxon>
        <taxon>Culicidae</taxon>
        <taxon>Anophelinae</taxon>
        <taxon>Anopheles</taxon>
    </lineage>
</organism>
<keyword evidence="13" id="KW-1185">Reference proteome</keyword>
<evidence type="ECO:0000256" key="7">
    <source>
        <dbReference type="ARBA" id="ARBA00023180"/>
    </source>
</evidence>
<evidence type="ECO:0000256" key="4">
    <source>
        <dbReference type="ARBA" id="ARBA00022729"/>
    </source>
</evidence>
<dbReference type="SUPFAM" id="SSF50494">
    <property type="entry name" value="Trypsin-like serine proteases"/>
    <property type="match status" value="2"/>
</dbReference>
<keyword evidence="7" id="KW-0325">Glycoprotein</keyword>
<accession>A0A182FVC7</accession>
<evidence type="ECO:0000256" key="2">
    <source>
        <dbReference type="ARBA" id="ARBA00022525"/>
    </source>
</evidence>
<sequence length="726" mass="79694">MASGRLQLMTIVGLLFAVAGVVSAQADSPKKTIELQACRQGKGACVTKDICSVPTFRLRGDGCPSDLECCPTATLSVTNFDVINSTEIPAPVITESESEEIVEWTTDDIPTEPQPKQPTKPKPTPKVEYNRTQVLKTTTTTKPTSATINQTKPQEAQRSEHNAPWLATIFNRNGMNCCHGALISNRIVLTAATCWNKCVSQPSEWTVRLGLQHSHWPNSSMVVKLQNGVKHDRFNSKNRDNNIGVLVLEETISLSQHINSISLPTEQISNGHVDGNWLYPAWIGNVAQASSVRQDILKPIELKQVNGTYCKATIKDNQKGTSLPNDKYFCILVNCSSGHSNSKCIDDDHKLLYAGNAGGPVVTELSDNRYVLYGLISRCYDSGKAHVPTLVTNVFDFKPWIDNACEAACQEAHKTVKNVYPMTSTEVNPTANTDSKEIKGTKTADNAEDDVDEMHKQELQGQLISVTTSFTNDEDLSAETVAHNAPWLATIFNGTGFHCCNGALLTNRSVVSIATCFSLCGSSVGEWRVKVGQWYSNANNTFKPDEFQVSCFKRHSNFKSITRINNIAILKLNRAVRFDSTIQPISLPTNAGSLNDVTFNLSYTGWSDSVALIGWKENVALKTIATETIKDNSCEAWVRKNQPSFKFDASFKCITSTDHKLICDNKAGGPVVAVMAGHSIPRYILYGLVSKNVGCDREQSFAILTNVSPFAEWIEKNLNMSGCSES</sequence>
<dbReference type="SMART" id="SM00020">
    <property type="entry name" value="Tryp_SPc"/>
    <property type="match status" value="2"/>
</dbReference>
<feature type="compositionally biased region" description="Pro residues" evidence="9">
    <location>
        <begin position="112"/>
        <end position="124"/>
    </location>
</feature>
<keyword evidence="5" id="KW-0391">Immunity</keyword>
<evidence type="ECO:0000256" key="8">
    <source>
        <dbReference type="ARBA" id="ARBA00024195"/>
    </source>
</evidence>
<dbReference type="VEuPathDB" id="VectorBase:AALB20_033903"/>
<dbReference type="GO" id="GO:0045087">
    <property type="term" value="P:innate immune response"/>
    <property type="evidence" value="ECO:0007669"/>
    <property type="project" value="UniProtKB-KW"/>
</dbReference>
<dbReference type="Proteomes" id="UP000069272">
    <property type="component" value="Chromosome 3R"/>
</dbReference>
<feature type="region of interest" description="Disordered" evidence="9">
    <location>
        <begin position="105"/>
        <end position="126"/>
    </location>
</feature>
<feature type="region of interest" description="Disordered" evidence="9">
    <location>
        <begin position="426"/>
        <end position="446"/>
    </location>
</feature>
<dbReference type="GO" id="GO:0005576">
    <property type="term" value="C:extracellular region"/>
    <property type="evidence" value="ECO:0007669"/>
    <property type="project" value="UniProtKB-SubCell"/>
</dbReference>
<dbReference type="STRING" id="7167.A0A182FVC7"/>
<keyword evidence="4 10" id="KW-0732">Signal</keyword>
<feature type="region of interest" description="Disordered" evidence="9">
    <location>
        <begin position="139"/>
        <end position="160"/>
    </location>
</feature>
<feature type="domain" description="Peptidase S1" evidence="11">
    <location>
        <begin position="147"/>
        <end position="406"/>
    </location>
</feature>
<feature type="chain" id="PRO_5043949270" description="Peptidase S1 domain-containing protein" evidence="10">
    <location>
        <begin position="25"/>
        <end position="726"/>
    </location>
</feature>
<reference evidence="12 13" key="1">
    <citation type="journal article" date="2017" name="G3 (Bethesda)">
        <title>The Physical Genome Mapping of Anopheles albimanus Corrected Scaffold Misassemblies and Identified Interarm Rearrangements in Genus Anopheles.</title>
        <authorList>
            <person name="Artemov G.N."/>
            <person name="Peery A.N."/>
            <person name="Jiang X."/>
            <person name="Tu Z."/>
            <person name="Stegniy V.N."/>
            <person name="Sharakhova M.V."/>
            <person name="Sharakhov I.V."/>
        </authorList>
    </citation>
    <scope>NUCLEOTIDE SEQUENCE [LARGE SCALE GENOMIC DNA]</scope>
    <source>
        <strain evidence="12 13">ALBI9_A</strain>
    </source>
</reference>
<dbReference type="PROSITE" id="PS50240">
    <property type="entry name" value="TRYPSIN_DOM"/>
    <property type="match status" value="2"/>
</dbReference>
<dbReference type="VEuPathDB" id="VectorBase:AALB010512"/>
<protein>
    <recommendedName>
        <fullName evidence="11">Peptidase S1 domain-containing protein</fullName>
    </recommendedName>
</protein>
<dbReference type="PANTHER" id="PTHR24256">
    <property type="entry name" value="TRYPTASE-RELATED"/>
    <property type="match status" value="1"/>
</dbReference>
<dbReference type="Pfam" id="PF00089">
    <property type="entry name" value="Trypsin"/>
    <property type="match status" value="2"/>
</dbReference>
<dbReference type="Gene3D" id="2.40.10.10">
    <property type="entry name" value="Trypsin-like serine proteases"/>
    <property type="match status" value="3"/>
</dbReference>
<comment type="similarity">
    <text evidence="8">Belongs to the peptidase S1 family. CLIP subfamily.</text>
</comment>
<evidence type="ECO:0000256" key="3">
    <source>
        <dbReference type="ARBA" id="ARBA00022588"/>
    </source>
</evidence>
<evidence type="ECO:0000256" key="6">
    <source>
        <dbReference type="ARBA" id="ARBA00023157"/>
    </source>
</evidence>